<dbReference type="InterPro" id="IPR036388">
    <property type="entry name" value="WH-like_DNA-bd_sf"/>
</dbReference>
<keyword evidence="2" id="KW-1185">Reference proteome</keyword>
<dbReference type="Gene3D" id="1.10.10.10">
    <property type="entry name" value="Winged helix-like DNA-binding domain superfamily/Winged helix DNA-binding domain"/>
    <property type="match status" value="1"/>
</dbReference>
<dbReference type="AlphaFoldDB" id="A0A0D4BWJ9"/>
<dbReference type="SUPFAM" id="SSF46785">
    <property type="entry name" value="Winged helix' DNA-binding domain"/>
    <property type="match status" value="1"/>
</dbReference>
<dbReference type="HOGENOM" id="CLU_116754_0_0_11"/>
<dbReference type="RefSeq" id="WP_045073481.1">
    <property type="nucleotide sequence ID" value="NZ_CP011005.1"/>
</dbReference>
<evidence type="ECO:0008006" key="3">
    <source>
        <dbReference type="Google" id="ProtNLM"/>
    </source>
</evidence>
<evidence type="ECO:0000313" key="2">
    <source>
        <dbReference type="Proteomes" id="UP000061839"/>
    </source>
</evidence>
<proteinExistence type="predicted"/>
<protein>
    <recommendedName>
        <fullName evidence="3">Transcriptional regulator</fullName>
    </recommendedName>
</protein>
<dbReference type="KEGG" id="ari:UM93_02610"/>
<sequence length="148" mass="16309">MNNKPMQAALHQPIGFWTARAGEAVRRRTRGALAEIGLSQPEWWVLHQLSLHPDGMARTETVETVGPNETPEAIEDAIDSAKAKGWLTVDGPLLKSTESGTAIFLEAALLQQQLQAERMQGISEQEFVTTITVLQRTIANVGGEAWHW</sequence>
<dbReference type="Proteomes" id="UP000061839">
    <property type="component" value="Chromosome"/>
</dbReference>
<dbReference type="InterPro" id="IPR036390">
    <property type="entry name" value="WH_DNA-bd_sf"/>
</dbReference>
<gene>
    <name evidence="1" type="ORF">UM93_02610</name>
</gene>
<organism evidence="1 2">
    <name type="scientific">Psychromicrobium lacuslunae</name>
    <dbReference type="NCBI Taxonomy" id="1618207"/>
    <lineage>
        <taxon>Bacteria</taxon>
        <taxon>Bacillati</taxon>
        <taxon>Actinomycetota</taxon>
        <taxon>Actinomycetes</taxon>
        <taxon>Micrococcales</taxon>
        <taxon>Micrococcaceae</taxon>
        <taxon>Psychromicrobium</taxon>
    </lineage>
</organism>
<dbReference type="EMBL" id="CP011005">
    <property type="protein sequence ID" value="AJT40689.1"/>
    <property type="molecule type" value="Genomic_DNA"/>
</dbReference>
<evidence type="ECO:0000313" key="1">
    <source>
        <dbReference type="EMBL" id="AJT40689.1"/>
    </source>
</evidence>
<reference evidence="1 2" key="1">
    <citation type="journal article" date="2015" name="Genome Announc.">
        <title>Complete Genome Sequencing of Protease-Producing Novel Arthrobacter sp. Strain IHBB 11108 Using PacBio Single-Molecule Real-Time Sequencing Technology.</title>
        <authorList>
            <person name="Kiran S."/>
            <person name="Swarnkar M.K."/>
            <person name="Pal M."/>
            <person name="Thakur R."/>
            <person name="Tewari R."/>
            <person name="Singh A.K."/>
            <person name="Gulati A."/>
        </authorList>
    </citation>
    <scope>NUCLEOTIDE SEQUENCE [LARGE SCALE GENOMIC DNA]</scope>
    <source>
        <strain evidence="1 2">IHBB 11108</strain>
    </source>
</reference>
<dbReference type="PATRIC" id="fig|1618207.4.peg.534"/>
<name>A0A0D4BWJ9_9MICC</name>
<dbReference type="OrthoDB" id="4550567at2"/>
<accession>A0A0D4BWJ9</accession>